<dbReference type="Proteomes" id="UP000005085">
    <property type="component" value="Unassembled WGS sequence"/>
</dbReference>
<protein>
    <submittedName>
        <fullName evidence="1">Uncharacterized protein</fullName>
    </submittedName>
</protein>
<dbReference type="ESTHER" id="9heli-c3xeg0">
    <property type="family name" value="6_AlphaBeta_hydrolase"/>
</dbReference>
<organism evidence="1 2">
    <name type="scientific">Helicobacter bilis ATCC 43879</name>
    <dbReference type="NCBI Taxonomy" id="613026"/>
    <lineage>
        <taxon>Bacteria</taxon>
        <taxon>Pseudomonadati</taxon>
        <taxon>Campylobacterota</taxon>
        <taxon>Epsilonproteobacteria</taxon>
        <taxon>Campylobacterales</taxon>
        <taxon>Helicobacteraceae</taxon>
        <taxon>Helicobacter</taxon>
    </lineage>
</organism>
<evidence type="ECO:0000313" key="1">
    <source>
        <dbReference type="EMBL" id="EEO23399.1"/>
    </source>
</evidence>
<sequence length="270" mass="31385">MRYFSGFGLYGDYALFESLLYDFGYVPNHYDIIGFSSGALSALQYAMQRIVNKQRVGRVILLSPLLYTHHISNNSVLNIAGLDSNLIKAGHFMQDLEKLESLPNLGGLRGLGRNFWNLDSKNNTQIITHVSFESFAREFSHINIYTLWNLFKKACIHSYKKDKLKYHTMLYKQLGFHITDDIMSLDSHNNKECRVFTQFEKLTTLRNLWDIHAIDLEKIEKKSQKFVVFIAENDRITNSKLISKYLSQFGICYILKGRNHILQRVANKRA</sequence>
<dbReference type="Gene3D" id="3.40.50.1820">
    <property type="entry name" value="alpha/beta hydrolase"/>
    <property type="match status" value="1"/>
</dbReference>
<accession>C3XEG0</accession>
<reference evidence="1 2" key="1">
    <citation type="journal article" date="2014" name="Genome Announc.">
        <title>Draft genome sequences of six enterohepatic helicobacter species isolated from humans and one from rhesus macaques.</title>
        <authorList>
            <person name="Shen Z."/>
            <person name="Sheh A."/>
            <person name="Young S.K."/>
            <person name="Abouelliel A."/>
            <person name="Ward D.V."/>
            <person name="Earl A.M."/>
            <person name="Fox J.G."/>
        </authorList>
    </citation>
    <scope>NUCLEOTIDE SEQUENCE [LARGE SCALE GENOMIC DNA]</scope>
    <source>
        <strain evidence="1 2">ATCC 43879</strain>
    </source>
</reference>
<dbReference type="EMBL" id="ACDN02000008">
    <property type="protein sequence ID" value="EEO23399.1"/>
    <property type="molecule type" value="Genomic_DNA"/>
</dbReference>
<dbReference type="InterPro" id="IPR029058">
    <property type="entry name" value="AB_hydrolase_fold"/>
</dbReference>
<dbReference type="SUPFAM" id="SSF53474">
    <property type="entry name" value="alpha/beta-Hydrolases"/>
    <property type="match status" value="2"/>
</dbReference>
<comment type="caution">
    <text evidence="1">The sequence shown here is derived from an EMBL/GenBank/DDBJ whole genome shotgun (WGS) entry which is preliminary data.</text>
</comment>
<dbReference type="OrthoDB" id="5343449at2"/>
<proteinExistence type="predicted"/>
<evidence type="ECO:0000313" key="2">
    <source>
        <dbReference type="Proteomes" id="UP000005085"/>
    </source>
</evidence>
<dbReference type="HOGENOM" id="CLU_1029621_0_0_7"/>
<dbReference type="RefSeq" id="WP_005217264.1">
    <property type="nucleotide sequence ID" value="NZ_KI392032.1"/>
</dbReference>
<dbReference type="AlphaFoldDB" id="C3XEG0"/>
<keyword evidence="2" id="KW-1185">Reference proteome</keyword>
<gene>
    <name evidence="1" type="ORF">HRAG_00456</name>
</gene>
<name>C3XEG0_9HELI</name>